<proteinExistence type="predicted"/>
<gene>
    <name evidence="1" type="ORF">DFH08DRAFT_813811</name>
</gene>
<dbReference type="EMBL" id="JARIHO010000032">
    <property type="protein sequence ID" value="KAJ7334763.1"/>
    <property type="molecule type" value="Genomic_DNA"/>
</dbReference>
<evidence type="ECO:0000313" key="2">
    <source>
        <dbReference type="Proteomes" id="UP001218218"/>
    </source>
</evidence>
<dbReference type="AlphaFoldDB" id="A0AAD7EM62"/>
<accession>A0AAD7EM62</accession>
<protein>
    <submittedName>
        <fullName evidence="1">Uncharacterized protein</fullName>
    </submittedName>
</protein>
<sequence length="334" mass="38752">MSEGSFLSKIWVDEILLLERQLHSICQALATWSDFYRNGGTVGKYPDPLNQDNLRSVHQHSQAMQVVAQGAVRSMLSMLEFIAWFLTVVELHYTCLSGEVKEFIKSLWLDEQPKIGAVYDLGRDVHELKFTHLINNDVPFHYVWTNRERGDPRFICFSPEYYHEVTNFLMVAKGRDIRLKDLPSYDQWKEDLAGTDWMGRNLCIGKQGFTDLVFKLDWEYEIIDDHGFGAQPLFHWNVIRPYAECFKAATCLGYMTTVCTFFHHNPITVDEPAFVCPLSNHHFALTDFASCTDSEVGPEADYYYESSVKVQEQVKMLYTPCPECRFSSFNGRRR</sequence>
<reference evidence="1" key="1">
    <citation type="submission" date="2023-03" db="EMBL/GenBank/DDBJ databases">
        <title>Massive genome expansion in bonnet fungi (Mycena s.s.) driven by repeated elements and novel gene families across ecological guilds.</title>
        <authorList>
            <consortium name="Lawrence Berkeley National Laboratory"/>
            <person name="Harder C.B."/>
            <person name="Miyauchi S."/>
            <person name="Viragh M."/>
            <person name="Kuo A."/>
            <person name="Thoen E."/>
            <person name="Andreopoulos B."/>
            <person name="Lu D."/>
            <person name="Skrede I."/>
            <person name="Drula E."/>
            <person name="Henrissat B."/>
            <person name="Morin E."/>
            <person name="Kohler A."/>
            <person name="Barry K."/>
            <person name="LaButti K."/>
            <person name="Morin E."/>
            <person name="Salamov A."/>
            <person name="Lipzen A."/>
            <person name="Mereny Z."/>
            <person name="Hegedus B."/>
            <person name="Baldrian P."/>
            <person name="Stursova M."/>
            <person name="Weitz H."/>
            <person name="Taylor A."/>
            <person name="Grigoriev I.V."/>
            <person name="Nagy L.G."/>
            <person name="Martin F."/>
            <person name="Kauserud H."/>
        </authorList>
    </citation>
    <scope>NUCLEOTIDE SEQUENCE</scope>
    <source>
        <strain evidence="1">CBHHK002</strain>
    </source>
</reference>
<dbReference type="Proteomes" id="UP001218218">
    <property type="component" value="Unassembled WGS sequence"/>
</dbReference>
<name>A0AAD7EM62_9AGAR</name>
<keyword evidence="2" id="KW-1185">Reference proteome</keyword>
<comment type="caution">
    <text evidence="1">The sequence shown here is derived from an EMBL/GenBank/DDBJ whole genome shotgun (WGS) entry which is preliminary data.</text>
</comment>
<organism evidence="1 2">
    <name type="scientific">Mycena albidolilacea</name>
    <dbReference type="NCBI Taxonomy" id="1033008"/>
    <lineage>
        <taxon>Eukaryota</taxon>
        <taxon>Fungi</taxon>
        <taxon>Dikarya</taxon>
        <taxon>Basidiomycota</taxon>
        <taxon>Agaricomycotina</taxon>
        <taxon>Agaricomycetes</taxon>
        <taxon>Agaricomycetidae</taxon>
        <taxon>Agaricales</taxon>
        <taxon>Marasmiineae</taxon>
        <taxon>Mycenaceae</taxon>
        <taxon>Mycena</taxon>
    </lineage>
</organism>
<evidence type="ECO:0000313" key="1">
    <source>
        <dbReference type="EMBL" id="KAJ7334763.1"/>
    </source>
</evidence>